<dbReference type="GO" id="GO:0004550">
    <property type="term" value="F:nucleoside diphosphate kinase activity"/>
    <property type="evidence" value="ECO:0007669"/>
    <property type="project" value="UniProtKB-UniRule"/>
</dbReference>
<dbReference type="GO" id="GO:0006228">
    <property type="term" value="P:UTP biosynthetic process"/>
    <property type="evidence" value="ECO:0007669"/>
    <property type="project" value="UniProtKB-UniRule"/>
</dbReference>
<sequence length="155" mass="17656">MERTCVILKPDAVNRGLMGEILKRFENKGFRVIGLKMERLAPTKLEEHYAHHKDKPFFQGLVKYMASIPCVVIALEGVEAVEVVRKMVGATSGRKADMGSIRGDFSMSHQQNLIHASGSKEEAEKEIKRFFKESELHAYPLMSLDWLYSEEEKKA</sequence>
<evidence type="ECO:0000256" key="7">
    <source>
        <dbReference type="ARBA" id="ARBA00022723"/>
    </source>
</evidence>
<evidence type="ECO:0000256" key="3">
    <source>
        <dbReference type="ARBA" id="ARBA00012966"/>
    </source>
</evidence>
<dbReference type="InterPro" id="IPR001564">
    <property type="entry name" value="Nucleoside_diP_kinase"/>
</dbReference>
<keyword evidence="11 13" id="KW-0460">Magnesium</keyword>
<organism evidence="17 19">
    <name type="scientific">Candidatus Iainarchaeum sp</name>
    <dbReference type="NCBI Taxonomy" id="3101447"/>
    <lineage>
        <taxon>Archaea</taxon>
        <taxon>Candidatus Iainarchaeota</taxon>
        <taxon>Candidatus Iainarchaeia</taxon>
        <taxon>Candidatus Iainarchaeales</taxon>
        <taxon>Candidatus Iainarchaeaceae</taxon>
        <taxon>Candidatus Iainarchaeum</taxon>
    </lineage>
</organism>
<dbReference type="SUPFAM" id="SSF54919">
    <property type="entry name" value="Nucleoside diphosphate kinase, NDK"/>
    <property type="match status" value="1"/>
</dbReference>
<comment type="catalytic activity">
    <reaction evidence="13">
        <text>a ribonucleoside 5'-diphosphate + ATP = a ribonucleoside 5'-triphosphate + ADP</text>
        <dbReference type="Rhea" id="RHEA:18113"/>
        <dbReference type="ChEBI" id="CHEBI:30616"/>
        <dbReference type="ChEBI" id="CHEBI:57930"/>
        <dbReference type="ChEBI" id="CHEBI:61557"/>
        <dbReference type="ChEBI" id="CHEBI:456216"/>
        <dbReference type="EC" id="2.7.4.6"/>
    </reaction>
</comment>
<feature type="active site" description="Pros-phosphohistidine intermediate" evidence="13 14">
    <location>
        <position position="115"/>
    </location>
</feature>
<evidence type="ECO:0000256" key="6">
    <source>
        <dbReference type="ARBA" id="ARBA00022679"/>
    </source>
</evidence>
<dbReference type="SMART" id="SM00562">
    <property type="entry name" value="NDK"/>
    <property type="match status" value="1"/>
</dbReference>
<dbReference type="CDD" id="cd04413">
    <property type="entry name" value="NDPk_I"/>
    <property type="match status" value="1"/>
</dbReference>
<dbReference type="Proteomes" id="UP000678237">
    <property type="component" value="Unassembled WGS sequence"/>
</dbReference>
<dbReference type="GO" id="GO:0005737">
    <property type="term" value="C:cytoplasm"/>
    <property type="evidence" value="ECO:0007669"/>
    <property type="project" value="UniProtKB-SubCell"/>
</dbReference>
<name>A0A7J4JF70_9ARCH</name>
<comment type="subcellular location">
    <subcellularLocation>
        <location evidence="13">Cytoplasm</location>
    </subcellularLocation>
</comment>
<accession>A0A7J4JF70</accession>
<evidence type="ECO:0000256" key="4">
    <source>
        <dbReference type="ARBA" id="ARBA00017632"/>
    </source>
</evidence>
<feature type="binding site" evidence="13 14">
    <location>
        <position position="57"/>
    </location>
    <ligand>
        <name>ATP</name>
        <dbReference type="ChEBI" id="CHEBI:30616"/>
    </ligand>
</feature>
<dbReference type="HAMAP" id="MF_00451">
    <property type="entry name" value="NDP_kinase"/>
    <property type="match status" value="1"/>
</dbReference>
<comment type="catalytic activity">
    <reaction evidence="13">
        <text>a 2'-deoxyribonucleoside 5'-diphosphate + ATP = a 2'-deoxyribonucleoside 5'-triphosphate + ADP</text>
        <dbReference type="Rhea" id="RHEA:44640"/>
        <dbReference type="ChEBI" id="CHEBI:30616"/>
        <dbReference type="ChEBI" id="CHEBI:61560"/>
        <dbReference type="ChEBI" id="CHEBI:73316"/>
        <dbReference type="ChEBI" id="CHEBI:456216"/>
        <dbReference type="EC" id="2.7.4.6"/>
    </reaction>
</comment>
<feature type="binding site" evidence="13 14">
    <location>
        <position position="102"/>
    </location>
    <ligand>
        <name>ATP</name>
        <dbReference type="ChEBI" id="CHEBI:30616"/>
    </ligand>
</feature>
<keyword evidence="9 13" id="KW-0418">Kinase</keyword>
<dbReference type="EMBL" id="JAGVWE010000004">
    <property type="protein sequence ID" value="MBS3063103.1"/>
    <property type="molecule type" value="Genomic_DNA"/>
</dbReference>
<keyword evidence="10 13" id="KW-0067">ATP-binding</keyword>
<dbReference type="Pfam" id="PF00334">
    <property type="entry name" value="NDK"/>
    <property type="match status" value="1"/>
</dbReference>
<dbReference type="PANTHER" id="PTHR11349">
    <property type="entry name" value="NUCLEOSIDE DIPHOSPHATE KINASE"/>
    <property type="match status" value="1"/>
</dbReference>
<evidence type="ECO:0000259" key="16">
    <source>
        <dbReference type="SMART" id="SM00562"/>
    </source>
</evidence>
<evidence type="ECO:0000256" key="1">
    <source>
        <dbReference type="ARBA" id="ARBA00001946"/>
    </source>
</evidence>
<reference evidence="19" key="1">
    <citation type="journal article" date="2020" name="bioRxiv">
        <title>A rank-normalized archaeal taxonomy based on genome phylogeny resolves widespread incomplete and uneven classifications.</title>
        <authorList>
            <person name="Rinke C."/>
            <person name="Chuvochina M."/>
            <person name="Mussig A.J."/>
            <person name="Chaumeil P.-A."/>
            <person name="Waite D.W."/>
            <person name="Whitman W.B."/>
            <person name="Parks D.H."/>
            <person name="Hugenholtz P."/>
        </authorList>
    </citation>
    <scope>NUCLEOTIDE SEQUENCE [LARGE SCALE GENOMIC DNA]</scope>
</reference>
<proteinExistence type="inferred from homology"/>
<dbReference type="Gene3D" id="3.30.70.141">
    <property type="entry name" value="Nucleoside diphosphate kinase-like domain"/>
    <property type="match status" value="1"/>
</dbReference>
<keyword evidence="8 13" id="KW-0547">Nucleotide-binding</keyword>
<feature type="binding site" evidence="13 14">
    <location>
        <position position="9"/>
    </location>
    <ligand>
        <name>ATP</name>
        <dbReference type="ChEBI" id="CHEBI:30616"/>
    </ligand>
</feature>
<keyword evidence="7 13" id="KW-0479">Metal-binding</keyword>
<dbReference type="GO" id="GO:0006183">
    <property type="term" value="P:GTP biosynthetic process"/>
    <property type="evidence" value="ECO:0007669"/>
    <property type="project" value="UniProtKB-UniRule"/>
</dbReference>
<comment type="cofactor">
    <cofactor evidence="1 13">
        <name>Mg(2+)</name>
        <dbReference type="ChEBI" id="CHEBI:18420"/>
    </cofactor>
</comment>
<dbReference type="GO" id="GO:0005524">
    <property type="term" value="F:ATP binding"/>
    <property type="evidence" value="ECO:0007669"/>
    <property type="project" value="UniProtKB-UniRule"/>
</dbReference>
<evidence type="ECO:0000256" key="9">
    <source>
        <dbReference type="ARBA" id="ARBA00022777"/>
    </source>
</evidence>
<dbReference type="NCBIfam" id="NF001908">
    <property type="entry name" value="PRK00668.1"/>
    <property type="match status" value="1"/>
</dbReference>
<evidence type="ECO:0000256" key="5">
    <source>
        <dbReference type="ARBA" id="ARBA00022553"/>
    </source>
</evidence>
<keyword evidence="6 13" id="KW-0808">Transferase</keyword>
<evidence type="ECO:0000256" key="11">
    <source>
        <dbReference type="ARBA" id="ARBA00022842"/>
    </source>
</evidence>
<evidence type="ECO:0000256" key="15">
    <source>
        <dbReference type="RuleBase" id="RU004011"/>
    </source>
</evidence>
<evidence type="ECO:0000256" key="14">
    <source>
        <dbReference type="PROSITE-ProRule" id="PRU00706"/>
    </source>
</evidence>
<evidence type="ECO:0000256" key="2">
    <source>
        <dbReference type="ARBA" id="ARBA00008142"/>
    </source>
</evidence>
<evidence type="ECO:0000313" key="17">
    <source>
        <dbReference type="EMBL" id="HIH16368.1"/>
    </source>
</evidence>
<dbReference type="PROSITE" id="PS51374">
    <property type="entry name" value="NDPK_LIKE"/>
    <property type="match status" value="1"/>
</dbReference>
<keyword evidence="12 13" id="KW-0546">Nucleotide metabolism</keyword>
<evidence type="ECO:0000256" key="8">
    <source>
        <dbReference type="ARBA" id="ARBA00022741"/>
    </source>
</evidence>
<keyword evidence="13" id="KW-0963">Cytoplasm</keyword>
<evidence type="ECO:0000256" key="12">
    <source>
        <dbReference type="ARBA" id="ARBA00023080"/>
    </source>
</evidence>
<feature type="binding site" evidence="13 14">
    <location>
        <position position="85"/>
    </location>
    <ligand>
        <name>ATP</name>
        <dbReference type="ChEBI" id="CHEBI:30616"/>
    </ligand>
</feature>
<comment type="similarity">
    <text evidence="2 13 14 15">Belongs to the NDK family.</text>
</comment>
<evidence type="ECO:0000313" key="19">
    <source>
        <dbReference type="Proteomes" id="UP000564964"/>
    </source>
</evidence>
<dbReference type="InterPro" id="IPR034907">
    <property type="entry name" value="NDK-like_dom"/>
</dbReference>
<feature type="domain" description="Nucleoside diphosphate kinase-like" evidence="16">
    <location>
        <begin position="1"/>
        <end position="138"/>
    </location>
</feature>
<keyword evidence="5 13" id="KW-0597">Phosphoprotein</keyword>
<evidence type="ECO:0000256" key="10">
    <source>
        <dbReference type="ARBA" id="ARBA00022840"/>
    </source>
</evidence>
<dbReference type="FunFam" id="3.30.70.141:FF:000003">
    <property type="entry name" value="Nucleoside diphosphate kinase"/>
    <property type="match status" value="1"/>
</dbReference>
<dbReference type="PRINTS" id="PR01243">
    <property type="entry name" value="NUCDPKINASE"/>
</dbReference>
<dbReference type="Proteomes" id="UP000564964">
    <property type="component" value="Unassembled WGS sequence"/>
</dbReference>
<feature type="binding site" evidence="13 14">
    <location>
        <position position="91"/>
    </location>
    <ligand>
        <name>ATP</name>
        <dbReference type="ChEBI" id="CHEBI:30616"/>
    </ligand>
</feature>
<reference evidence="18" key="3">
    <citation type="submission" date="2021-05" db="EMBL/GenBank/DDBJ databases">
        <title>Protein family content uncovers lineage relationships and bacterial pathway maintenance mechanisms in DPANN archaea.</title>
        <authorList>
            <person name="Castelle C.J."/>
            <person name="Meheust R."/>
            <person name="Jaffe A.L."/>
            <person name="Seitz K."/>
            <person name="Gong X."/>
            <person name="Baker B.J."/>
            <person name="Banfield J.F."/>
        </authorList>
    </citation>
    <scope>NUCLEOTIDE SEQUENCE</scope>
    <source>
        <strain evidence="18">RIFCSPLOWO2_01_FULL_58_19</strain>
    </source>
</reference>
<dbReference type="EC" id="2.7.4.6" evidence="3 13"/>
<evidence type="ECO:0000313" key="18">
    <source>
        <dbReference type="EMBL" id="MBS3063103.1"/>
    </source>
</evidence>
<comment type="caution">
    <text evidence="17">The sequence shown here is derived from an EMBL/GenBank/DDBJ whole genome shotgun (WGS) entry which is preliminary data.</text>
</comment>
<feature type="binding site" evidence="13 14">
    <location>
        <position position="112"/>
    </location>
    <ligand>
        <name>ATP</name>
        <dbReference type="ChEBI" id="CHEBI:30616"/>
    </ligand>
</feature>
<dbReference type="AlphaFoldDB" id="A0A7J4JF70"/>
<comment type="function">
    <text evidence="13">Major role in the synthesis of nucleoside triphosphates other than ATP. The ATP gamma phosphate is transferred to the NDP beta phosphate via a ping-pong mechanism, using a phosphorylated active-site intermediate.</text>
</comment>
<dbReference type="GO" id="GO:0006241">
    <property type="term" value="P:CTP biosynthetic process"/>
    <property type="evidence" value="ECO:0007669"/>
    <property type="project" value="UniProtKB-UniRule"/>
</dbReference>
<dbReference type="GO" id="GO:0046872">
    <property type="term" value="F:metal ion binding"/>
    <property type="evidence" value="ECO:0007669"/>
    <property type="project" value="UniProtKB-KW"/>
</dbReference>
<gene>
    <name evidence="13 17" type="primary">ndk</name>
    <name evidence="17" type="ORF">HA252_03110</name>
    <name evidence="18" type="ORF">J4203_04470</name>
</gene>
<dbReference type="InterPro" id="IPR036850">
    <property type="entry name" value="NDK-like_dom_sf"/>
</dbReference>
<reference evidence="18" key="2">
    <citation type="submission" date="2021-03" db="EMBL/GenBank/DDBJ databases">
        <authorList>
            <person name="Jaffe A."/>
        </authorList>
    </citation>
    <scope>NUCLEOTIDE SEQUENCE</scope>
    <source>
        <strain evidence="18">RIFCSPLOWO2_01_FULL_58_19</strain>
    </source>
</reference>
<protein>
    <recommendedName>
        <fullName evidence="4 13">Nucleoside diphosphate kinase</fullName>
        <shortName evidence="13">NDK</shortName>
        <shortName evidence="13">NDP kinase</shortName>
        <ecNumber evidence="3 13">2.7.4.6</ecNumber>
    </recommendedName>
    <alternativeName>
        <fullName evidence="13">Nucleoside-2-P kinase</fullName>
    </alternativeName>
</protein>
<evidence type="ECO:0000256" key="13">
    <source>
        <dbReference type="HAMAP-Rule" id="MF_00451"/>
    </source>
</evidence>
<dbReference type="EMBL" id="DUGH01000077">
    <property type="protein sequence ID" value="HIH16368.1"/>
    <property type="molecule type" value="Genomic_DNA"/>
</dbReference>